<dbReference type="FunCoup" id="A0A286UDY8">
    <property type="interactions" value="305"/>
</dbReference>
<comment type="subcellular location">
    <subcellularLocation>
        <location evidence="1">Endoplasmic reticulum membrane</location>
        <topology evidence="1">Multi-pass membrane protein</topology>
    </subcellularLocation>
</comment>
<evidence type="ECO:0000256" key="8">
    <source>
        <dbReference type="ARBA" id="ARBA00023136"/>
    </source>
</evidence>
<feature type="transmembrane region" description="Helical" evidence="11">
    <location>
        <begin position="20"/>
        <end position="41"/>
    </location>
</feature>
<dbReference type="InParanoid" id="A0A286UDY8"/>
<keyword evidence="4 11" id="KW-0812">Transmembrane</keyword>
<feature type="transmembrane region" description="Helical" evidence="11">
    <location>
        <begin position="277"/>
        <end position="295"/>
    </location>
</feature>
<keyword evidence="5" id="KW-0378">Hydrolase</keyword>
<comment type="caution">
    <text evidence="13">The sequence shown here is derived from an EMBL/GenBank/DDBJ whole genome shotgun (WGS) entry which is preliminary data.</text>
</comment>
<evidence type="ECO:0000256" key="4">
    <source>
        <dbReference type="ARBA" id="ARBA00022692"/>
    </source>
</evidence>
<dbReference type="Pfam" id="PF02517">
    <property type="entry name" value="Rce1-like"/>
    <property type="match status" value="1"/>
</dbReference>
<evidence type="ECO:0000256" key="5">
    <source>
        <dbReference type="ARBA" id="ARBA00022801"/>
    </source>
</evidence>
<dbReference type="EMBL" id="NBII01000006">
    <property type="protein sequence ID" value="PAV17768.1"/>
    <property type="molecule type" value="Genomic_DNA"/>
</dbReference>
<feature type="domain" description="CAAX prenyl protease 2/Lysostaphin resistance protein A-like" evidence="12">
    <location>
        <begin position="149"/>
        <end position="260"/>
    </location>
</feature>
<dbReference type="GO" id="GO:0071586">
    <property type="term" value="P:CAAX-box protein processing"/>
    <property type="evidence" value="ECO:0007669"/>
    <property type="project" value="InterPro"/>
</dbReference>
<gene>
    <name evidence="13" type="ORF">PNOK_0625400</name>
</gene>
<accession>A0A286UDY8</accession>
<comment type="similarity">
    <text evidence="2">Belongs to the peptidase U48 family.</text>
</comment>
<dbReference type="InterPro" id="IPR039731">
    <property type="entry name" value="Rce1"/>
</dbReference>
<keyword evidence="3" id="KW-0645">Protease</keyword>
<dbReference type="Proteomes" id="UP000217199">
    <property type="component" value="Unassembled WGS sequence"/>
</dbReference>
<dbReference type="PANTHER" id="PTHR13046:SF0">
    <property type="entry name" value="CAAX PRENYL PROTEASE 2"/>
    <property type="match status" value="1"/>
</dbReference>
<feature type="transmembrane region" description="Helical" evidence="11">
    <location>
        <begin position="215"/>
        <end position="242"/>
    </location>
</feature>
<name>A0A286UDY8_9AGAM</name>
<dbReference type="OrthoDB" id="271604at2759"/>
<feature type="transmembrane region" description="Helical" evidence="11">
    <location>
        <begin position="61"/>
        <end position="78"/>
    </location>
</feature>
<keyword evidence="7 11" id="KW-1133">Transmembrane helix</keyword>
<keyword evidence="8 11" id="KW-0472">Membrane</keyword>
<dbReference type="GO" id="GO:0005789">
    <property type="term" value="C:endoplasmic reticulum membrane"/>
    <property type="evidence" value="ECO:0007669"/>
    <property type="project" value="UniProtKB-SubCell"/>
</dbReference>
<proteinExistence type="inferred from homology"/>
<keyword evidence="6" id="KW-0256">Endoplasmic reticulum</keyword>
<sequence>MISNLQQLSVSEHRLSQSQGFWLAGLVASSYVGSVYVSLLIARPRPPLWRNEPAVIKARSLLASFSSILCCSLVYFVARSASDGGIHEDTSERTANLTSELLGLSVTPYTAYLVVPALFIGPLYTTYLAGTLPFQQNWNFQTEIVGRLTTWEGIRNYVMAPISEEVTYRACVLSIYHLAGYNRKIMIWFAPCWFGLAHIHHAFEMYKRLGRTSSALQMAFFSSAFQFLYTTVFGWLCSFLFLRTASIFIPISAHIFCNIMGFPAIGWELREYPNRKYYIILAYISGVYILTLQCFRDDVNLQES</sequence>
<dbReference type="PANTHER" id="PTHR13046">
    <property type="entry name" value="PROTEASE U48 CAAX PRENYL PROTEASE RCE1"/>
    <property type="match status" value="1"/>
</dbReference>
<evidence type="ECO:0000256" key="2">
    <source>
        <dbReference type="ARBA" id="ARBA00006897"/>
    </source>
</evidence>
<feature type="transmembrane region" description="Helical" evidence="11">
    <location>
        <begin position="247"/>
        <end position="265"/>
    </location>
</feature>
<comment type="catalytic activity">
    <reaction evidence="9">
        <text>Hydrolyzes the peptide bond -P2-(S-farnesyl or geranylgeranyl)C-P1'-P2'-P3'-COOH where P1' and P2' are amino acids with aliphatic sidechains and P3' is any C-terminal residue.</text>
        <dbReference type="EC" id="3.4.26.1"/>
    </reaction>
</comment>
<feature type="transmembrane region" description="Helical" evidence="11">
    <location>
        <begin position="109"/>
        <end position="129"/>
    </location>
</feature>
<reference evidence="13 14" key="1">
    <citation type="journal article" date="2017" name="Mol. Ecol.">
        <title>Comparative and population genomic landscape of Phellinus noxius: A hypervariable fungus causing root rot in trees.</title>
        <authorList>
            <person name="Chung C.L."/>
            <person name="Lee T.J."/>
            <person name="Akiba M."/>
            <person name="Lee H.H."/>
            <person name="Kuo T.H."/>
            <person name="Liu D."/>
            <person name="Ke H.M."/>
            <person name="Yokoi T."/>
            <person name="Roa M.B."/>
            <person name="Lu M.J."/>
            <person name="Chang Y.Y."/>
            <person name="Ann P.J."/>
            <person name="Tsai J.N."/>
            <person name="Chen C.Y."/>
            <person name="Tzean S.S."/>
            <person name="Ota Y."/>
            <person name="Hattori T."/>
            <person name="Sahashi N."/>
            <person name="Liou R.F."/>
            <person name="Kikuchi T."/>
            <person name="Tsai I.J."/>
        </authorList>
    </citation>
    <scope>NUCLEOTIDE SEQUENCE [LARGE SCALE GENOMIC DNA]</scope>
    <source>
        <strain evidence="13 14">FFPRI411160</strain>
    </source>
</reference>
<dbReference type="STRING" id="2282107.A0A286UDY8"/>
<dbReference type="InterPro" id="IPR003675">
    <property type="entry name" value="Rce1/LyrA-like_dom"/>
</dbReference>
<organism evidence="13 14">
    <name type="scientific">Pyrrhoderma noxium</name>
    <dbReference type="NCBI Taxonomy" id="2282107"/>
    <lineage>
        <taxon>Eukaryota</taxon>
        <taxon>Fungi</taxon>
        <taxon>Dikarya</taxon>
        <taxon>Basidiomycota</taxon>
        <taxon>Agaricomycotina</taxon>
        <taxon>Agaricomycetes</taxon>
        <taxon>Hymenochaetales</taxon>
        <taxon>Hymenochaetaceae</taxon>
        <taxon>Pyrrhoderma</taxon>
    </lineage>
</organism>
<evidence type="ECO:0000256" key="10">
    <source>
        <dbReference type="ARBA" id="ARBA00049729"/>
    </source>
</evidence>
<evidence type="ECO:0000256" key="1">
    <source>
        <dbReference type="ARBA" id="ARBA00004477"/>
    </source>
</evidence>
<evidence type="ECO:0000259" key="12">
    <source>
        <dbReference type="Pfam" id="PF02517"/>
    </source>
</evidence>
<evidence type="ECO:0000256" key="7">
    <source>
        <dbReference type="ARBA" id="ARBA00022989"/>
    </source>
</evidence>
<feature type="transmembrane region" description="Helical" evidence="11">
    <location>
        <begin position="185"/>
        <end position="203"/>
    </location>
</feature>
<evidence type="ECO:0000256" key="9">
    <source>
        <dbReference type="ARBA" id="ARBA00047280"/>
    </source>
</evidence>
<dbReference type="EC" id="3.4.26.1" evidence="10"/>
<evidence type="ECO:0000256" key="6">
    <source>
        <dbReference type="ARBA" id="ARBA00022824"/>
    </source>
</evidence>
<evidence type="ECO:0000256" key="3">
    <source>
        <dbReference type="ARBA" id="ARBA00022670"/>
    </source>
</evidence>
<evidence type="ECO:0000313" key="13">
    <source>
        <dbReference type="EMBL" id="PAV17768.1"/>
    </source>
</evidence>
<dbReference type="AlphaFoldDB" id="A0A286UDY8"/>
<dbReference type="GO" id="GO:0004222">
    <property type="term" value="F:metalloendopeptidase activity"/>
    <property type="evidence" value="ECO:0007669"/>
    <property type="project" value="InterPro"/>
</dbReference>
<evidence type="ECO:0000256" key="11">
    <source>
        <dbReference type="SAM" id="Phobius"/>
    </source>
</evidence>
<keyword evidence="14" id="KW-1185">Reference proteome</keyword>
<evidence type="ECO:0000313" key="14">
    <source>
        <dbReference type="Proteomes" id="UP000217199"/>
    </source>
</evidence>
<protein>
    <recommendedName>
        <fullName evidence="10">intramembrane prenyl-peptidase Rce1</fullName>
        <ecNumber evidence="10">3.4.26.1</ecNumber>
    </recommendedName>
</protein>